<proteinExistence type="predicted"/>
<dbReference type="EMBL" id="QNRK01000033">
    <property type="protein sequence ID" value="RBP05765.1"/>
    <property type="molecule type" value="Genomic_DNA"/>
</dbReference>
<sequence>MRWIVGRRRRQAWFAPLSLLLALAVSPARGAEPEAAPEPPLPIRFVVVTTFDTGDDTGAPGEFSTWVVNYPLPVVIPFPQGYHHLRYNPDKQVLGIETGEGPTRMAASITALANDRRFDLSHAYWILAGIGGIDPNAGPAGSASWAEYVADGDLAYEIDAREIPGDWSSGYVPLGRSAPYQNPPPPADSTNGDNLFHLNAGLVRWAFQFDHAHVTLPDTARLQALRAHFSAYPKTQSPPLILKGDTLAAGTFWIGDRLNAWAENWVRYWSHGMAVFTMSAEEDAGYMQALTFLAQNHAIDIDRVLDLRAASDYTTPGPGQTPAQLLAQDAAGGGLSAFDESLQNVYLAGSAVVNEIVDHWDEYGSRTPSAPGP</sequence>
<organism evidence="2 3">
    <name type="scientific">Roseiarcus fermentans</name>
    <dbReference type="NCBI Taxonomy" id="1473586"/>
    <lineage>
        <taxon>Bacteria</taxon>
        <taxon>Pseudomonadati</taxon>
        <taxon>Pseudomonadota</taxon>
        <taxon>Alphaproteobacteria</taxon>
        <taxon>Hyphomicrobiales</taxon>
        <taxon>Roseiarcaceae</taxon>
        <taxon>Roseiarcus</taxon>
    </lineage>
</organism>
<dbReference type="AlphaFoldDB" id="A0A366EWA8"/>
<feature type="signal peptide" evidence="1">
    <location>
        <begin position="1"/>
        <end position="30"/>
    </location>
</feature>
<protein>
    <submittedName>
        <fullName evidence="2">Purine nucleoside permease</fullName>
    </submittedName>
</protein>
<gene>
    <name evidence="2" type="ORF">DFR50_13330</name>
</gene>
<comment type="caution">
    <text evidence="2">The sequence shown here is derived from an EMBL/GenBank/DDBJ whole genome shotgun (WGS) entry which is preliminary data.</text>
</comment>
<dbReference type="PANTHER" id="PTHR38643">
    <property type="entry name" value="PURINE NUCLEOSIDE PERMEASE C285.05-RELATED"/>
    <property type="match status" value="1"/>
</dbReference>
<name>A0A366EWA8_9HYPH</name>
<keyword evidence="1" id="KW-0732">Signal</keyword>
<accession>A0A366EWA8</accession>
<dbReference type="Proteomes" id="UP000253529">
    <property type="component" value="Unassembled WGS sequence"/>
</dbReference>
<feature type="chain" id="PRO_5016727069" evidence="1">
    <location>
        <begin position="31"/>
        <end position="373"/>
    </location>
</feature>
<dbReference type="PANTHER" id="PTHR38643:SF1">
    <property type="entry name" value="PURINE NUCLEOSIDE PERMEASE C285.05-RELATED"/>
    <property type="match status" value="1"/>
</dbReference>
<dbReference type="InterPro" id="IPR009486">
    <property type="entry name" value="Pur_nuclsid_perm"/>
</dbReference>
<dbReference type="GO" id="GO:0055085">
    <property type="term" value="P:transmembrane transport"/>
    <property type="evidence" value="ECO:0007669"/>
    <property type="project" value="InterPro"/>
</dbReference>
<dbReference type="PIRSF" id="PIRSF013171">
    <property type="entry name" value="Pur_nuclsid_perm"/>
    <property type="match status" value="1"/>
</dbReference>
<reference evidence="2 3" key="1">
    <citation type="submission" date="2018-06" db="EMBL/GenBank/DDBJ databases">
        <title>Genomic Encyclopedia of Type Strains, Phase IV (KMG-IV): sequencing the most valuable type-strain genomes for metagenomic binning, comparative biology and taxonomic classification.</title>
        <authorList>
            <person name="Goeker M."/>
        </authorList>
    </citation>
    <scope>NUCLEOTIDE SEQUENCE [LARGE SCALE GENOMIC DNA]</scope>
    <source>
        <strain evidence="2 3">DSM 24875</strain>
    </source>
</reference>
<dbReference type="Pfam" id="PF06516">
    <property type="entry name" value="NUP"/>
    <property type="match status" value="1"/>
</dbReference>
<evidence type="ECO:0000313" key="2">
    <source>
        <dbReference type="EMBL" id="RBP05765.1"/>
    </source>
</evidence>
<dbReference type="OrthoDB" id="4517280at2"/>
<evidence type="ECO:0000313" key="3">
    <source>
        <dbReference type="Proteomes" id="UP000253529"/>
    </source>
</evidence>
<evidence type="ECO:0000256" key="1">
    <source>
        <dbReference type="SAM" id="SignalP"/>
    </source>
</evidence>
<keyword evidence="3" id="KW-1185">Reference proteome</keyword>